<dbReference type="Pfam" id="PF12705">
    <property type="entry name" value="PDDEXK_1"/>
    <property type="match status" value="1"/>
</dbReference>
<dbReference type="SUPFAM" id="SSF52980">
    <property type="entry name" value="Restriction endonuclease-like"/>
    <property type="match status" value="1"/>
</dbReference>
<dbReference type="InterPro" id="IPR038726">
    <property type="entry name" value="PDDEXK_AddAB-type"/>
</dbReference>
<comment type="caution">
    <text evidence="2">The sequence shown here is derived from an EMBL/GenBank/DDBJ whole genome shotgun (WGS) entry which is preliminary data.</text>
</comment>
<dbReference type="Gene3D" id="3.90.320.10">
    <property type="match status" value="1"/>
</dbReference>
<dbReference type="InterPro" id="IPR027417">
    <property type="entry name" value="P-loop_NTPase"/>
</dbReference>
<dbReference type="Proteomes" id="UP000255317">
    <property type="component" value="Unassembled WGS sequence"/>
</dbReference>
<dbReference type="OrthoDB" id="9762792at2"/>
<evidence type="ECO:0000313" key="2">
    <source>
        <dbReference type="EMBL" id="RDK88415.1"/>
    </source>
</evidence>
<dbReference type="RefSeq" id="WP_115122124.1">
    <property type="nucleotide sequence ID" value="NZ_QRAO01000001.1"/>
</dbReference>
<feature type="domain" description="PD-(D/E)XK endonuclease-like" evidence="1">
    <location>
        <begin position="635"/>
        <end position="905"/>
    </location>
</feature>
<organism evidence="2 3">
    <name type="scientific">Marinirhabdus gelatinilytica</name>
    <dbReference type="NCBI Taxonomy" id="1703343"/>
    <lineage>
        <taxon>Bacteria</taxon>
        <taxon>Pseudomonadati</taxon>
        <taxon>Bacteroidota</taxon>
        <taxon>Flavobacteriia</taxon>
        <taxon>Flavobacteriales</taxon>
        <taxon>Flavobacteriaceae</taxon>
    </lineage>
</organism>
<sequence>MQTFLEETLQLIEQKQENLSSCIFILPSKRAGGFLKNHLRKQTQKTTFLPKIISIEELIEELSGLEIIDTTELLFKSYEVYKNTKAIAEKESFEGYASWAITLMNDINEVDRYLLDPKQFFGYLGSIKSLERWNVTSERSSFIKNYLDFWKQLPEFYFNLKETLLKEDIAHQGLVYREAAENTEYYLQANGERKHVFIGFNALNTAEQQIIQAFLEIEHNSIYWDAENHFVDNTKHGASLFFRRYLKEWKMYKDNTPRLISNNFDQPKDITSIACSKNSAQIKYAGQLLEQYSQEKLNSTAIVLADETLLLPLLHSLPNNVTQVNVTMGAALKNFPIAVFFETWLAIHKKGSDTFYFRDTLKLLGSPVASQLLNSQQVTQAITQQNRSHYTLAQLQDISAEKDSTNLQLLFGNIETSPQRALEILGKIIFELQTTTTNNVVEKVVLHKLFGIMEQLLALGKKYDHISNLSTLIELFNELIASTTIDFKGEAFQGLQIMGVLETRVLDFENVIVLSVNEGVLPSGKSNASFITYDLKKQFNLPSYIEKDAIYTYHFYHMLHRAKEITLLYTNFSEGLNSGEKSRFILQLEIEGHPNHTYIEKVVTPNISIQQKEVTKIEKTEKVTQRLVTIATKGFSPSALTSYIRNPIDFYYQRILKVTEFNEVEETVAFNTLGTIVHDTLEQLYSPLVNYPLTKEVLENLQEKIAGEVTQQFSINFQGGDISKGKNLIIFEVAKRYVENLIAQDLTEIENGNTIEIVHIESDLTHTIDIPELSHPVNIHGKVDRVDLYNGQLRIIDYKTGNVQQADLDLVNWEELPIDYKYSKAFQVLTYALMLYGNQPFDVAQAGIISFKNMANGFLKFGTKDSPRSRNKNQEITRETLELFSEELKKLILEICSPEIPFTEKEV</sequence>
<evidence type="ECO:0000313" key="3">
    <source>
        <dbReference type="Proteomes" id="UP000255317"/>
    </source>
</evidence>
<evidence type="ECO:0000259" key="1">
    <source>
        <dbReference type="Pfam" id="PF12705"/>
    </source>
</evidence>
<gene>
    <name evidence="2" type="ORF">C8D94_101286</name>
</gene>
<protein>
    <submittedName>
        <fullName evidence="2">PD-(D/E)XK nuclease superfamily protein</fullName>
    </submittedName>
</protein>
<dbReference type="InterPro" id="IPR011604">
    <property type="entry name" value="PDDEXK-like_dom_sf"/>
</dbReference>
<dbReference type="InterPro" id="IPR011335">
    <property type="entry name" value="Restrct_endonuc-II-like"/>
</dbReference>
<dbReference type="EMBL" id="QRAO01000001">
    <property type="protein sequence ID" value="RDK88415.1"/>
    <property type="molecule type" value="Genomic_DNA"/>
</dbReference>
<name>A0A370QJ96_9FLAO</name>
<keyword evidence="3" id="KW-1185">Reference proteome</keyword>
<reference evidence="2 3" key="1">
    <citation type="submission" date="2018-07" db="EMBL/GenBank/DDBJ databases">
        <title>Genomic Encyclopedia of Type Strains, Phase IV (KMG-IV): sequencing the most valuable type-strain genomes for metagenomic binning, comparative biology and taxonomic classification.</title>
        <authorList>
            <person name="Goeker M."/>
        </authorList>
    </citation>
    <scope>NUCLEOTIDE SEQUENCE [LARGE SCALE GENOMIC DNA]</scope>
    <source>
        <strain evidence="2 3">DSM 101478</strain>
    </source>
</reference>
<dbReference type="SUPFAM" id="SSF52540">
    <property type="entry name" value="P-loop containing nucleoside triphosphate hydrolases"/>
    <property type="match status" value="1"/>
</dbReference>
<accession>A0A370QJ96</accession>
<dbReference type="AlphaFoldDB" id="A0A370QJ96"/>
<proteinExistence type="predicted"/>